<evidence type="ECO:0000256" key="1">
    <source>
        <dbReference type="ARBA" id="ARBA00022801"/>
    </source>
</evidence>
<accession>A0A4Y7RI00</accession>
<dbReference type="PROSITE" id="PS51746">
    <property type="entry name" value="PPM_2"/>
    <property type="match status" value="1"/>
</dbReference>
<dbReference type="AlphaFoldDB" id="A0A4Y7RI00"/>
<dbReference type="SUPFAM" id="SSF81606">
    <property type="entry name" value="PP2C-like"/>
    <property type="match status" value="1"/>
</dbReference>
<reference evidence="5 6" key="1">
    <citation type="journal article" date="2018" name="Environ. Microbiol.">
        <title>Novel energy conservation strategies and behaviour of Pelotomaculum schinkii driving syntrophic propionate catabolism.</title>
        <authorList>
            <person name="Hidalgo-Ahumada C.A.P."/>
            <person name="Nobu M.K."/>
            <person name="Narihiro T."/>
            <person name="Tamaki H."/>
            <person name="Liu W.T."/>
            <person name="Kamagata Y."/>
            <person name="Stams A.J.M."/>
            <person name="Imachi H."/>
            <person name="Sousa D.Z."/>
        </authorList>
    </citation>
    <scope>NUCLEOTIDE SEQUENCE [LARGE SCALE GENOMIC DNA]</scope>
    <source>
        <strain evidence="5 6">HH</strain>
    </source>
</reference>
<feature type="transmembrane region" description="Helical" evidence="3">
    <location>
        <begin position="94"/>
        <end position="119"/>
    </location>
</feature>
<feature type="transmembrane region" description="Helical" evidence="3">
    <location>
        <begin position="257"/>
        <end position="278"/>
    </location>
</feature>
<feature type="transmembrane region" description="Helical" evidence="3">
    <location>
        <begin position="159"/>
        <end position="182"/>
    </location>
</feature>
<feature type="transmembrane region" description="Helical" evidence="3">
    <location>
        <begin position="226"/>
        <end position="251"/>
    </location>
</feature>
<dbReference type="EC" id="3.1.3.16" evidence="5"/>
<dbReference type="InterPro" id="IPR014221">
    <property type="entry name" value="SpoII_E"/>
</dbReference>
<dbReference type="PANTHER" id="PTHR43156">
    <property type="entry name" value="STAGE II SPORULATION PROTEIN E-RELATED"/>
    <property type="match status" value="1"/>
</dbReference>
<dbReference type="Proteomes" id="UP000298324">
    <property type="component" value="Unassembled WGS sequence"/>
</dbReference>
<keyword evidence="3" id="KW-0472">Membrane</keyword>
<gene>
    <name evidence="5" type="primary">spoIIE</name>
    <name evidence="5" type="ORF">Psch_01942</name>
</gene>
<dbReference type="NCBIfam" id="TIGR02865">
    <property type="entry name" value="spore_II_E"/>
    <property type="match status" value="1"/>
</dbReference>
<dbReference type="Pfam" id="PF07228">
    <property type="entry name" value="SpoIIE"/>
    <property type="match status" value="1"/>
</dbReference>
<dbReference type="Gene3D" id="3.60.40.10">
    <property type="entry name" value="PPM-type phosphatase domain"/>
    <property type="match status" value="1"/>
</dbReference>
<evidence type="ECO:0000256" key="2">
    <source>
        <dbReference type="SAM" id="MobiDB-lite"/>
    </source>
</evidence>
<dbReference type="GO" id="GO:0004722">
    <property type="term" value="F:protein serine/threonine phosphatase activity"/>
    <property type="evidence" value="ECO:0007669"/>
    <property type="project" value="UniProtKB-EC"/>
</dbReference>
<dbReference type="InterPro" id="IPR001932">
    <property type="entry name" value="PPM-type_phosphatase-like_dom"/>
</dbReference>
<feature type="domain" description="PPM-type phosphatase" evidence="4">
    <location>
        <begin position="597"/>
        <end position="811"/>
    </location>
</feature>
<dbReference type="InterPro" id="IPR045768">
    <property type="entry name" value="SpoIIE_N"/>
</dbReference>
<feature type="region of interest" description="Disordered" evidence="2">
    <location>
        <begin position="13"/>
        <end position="35"/>
    </location>
</feature>
<dbReference type="Pfam" id="PF19732">
    <property type="entry name" value="SpoIIE_N"/>
    <property type="match status" value="1"/>
</dbReference>
<keyword evidence="3" id="KW-1133">Transmembrane helix</keyword>
<feature type="compositionally biased region" description="Basic and acidic residues" evidence="2">
    <location>
        <begin position="13"/>
        <end position="26"/>
    </location>
</feature>
<dbReference type="InterPro" id="IPR052016">
    <property type="entry name" value="Bact_Sigma-Reg"/>
</dbReference>
<keyword evidence="6" id="KW-1185">Reference proteome</keyword>
<dbReference type="PANTHER" id="PTHR43156:SF2">
    <property type="entry name" value="STAGE II SPORULATION PROTEIN E"/>
    <property type="match status" value="1"/>
</dbReference>
<protein>
    <submittedName>
        <fullName evidence="5">Stage II sporulation protein E</fullName>
        <ecNumber evidence="5">3.1.3.16</ecNumber>
    </submittedName>
</protein>
<evidence type="ECO:0000313" key="5">
    <source>
        <dbReference type="EMBL" id="TEB08379.1"/>
    </source>
</evidence>
<sequence length="818" mass="86957">MFENIDIYPYRRTGKEQNKKRAERPAKNPNKRPHFFKAGTGEGFTPVALAIGAAGILLGRAVLLGDLIPFAASFVAASIRVFGRNGILSVPAVLLGLATISQGPALAGTGLTVLGTWLLTSVVPGEVKRPWLVLPALVFAVTVIVRTTLLAFFAASTYLYFAVLFEAIFAALLTGVMNYALAALKKKAGSGRPLTGEEIFCAALLFGGLVSGTGDLKLGLVSVKGVLSGLTILLAGMAGGAGAGAAAGAVVGIIPGLAYVVAPAVVGAYSFAGLLAGLGKSFGKAGVAIGFVLGNIILSVYLTDYTSLVTVLAESGIAALLFLLFPATAIEKLQTTLGISEQSRPHQQEGSQLKEMFKERIKNWSRVFYELSRSFEQVSSTVGHTPQEQSLQKLLRLTGEKVCSDCTFHRTCWERDFYKTYQGLVDLIAHIEIYGKISPDNFSAELKKRCSRTKELAITLNCLYESYNLNRYWSQRLLESRDIVSEQLKGIAGVMASLPGELELDLDAGEIAPRMRRRLKEAGIQPERLSVVTRESGASEVVLAHAPCGGMMKCANVIGPLLSSLLEQPVNKATPACLAQEGDTVCTLRFYPDLRCRLALGVARSGKNGSLISGDSYAFFNLKGGRLALVLSDGMGVGPRAALESGITISLLGNLLESGFGQDLAIKTVNSILALRSPGESFATVDLAVVNIYTGQADFVKIGAVPTFVLRGREVGMIKASSLPVGIVEDIEVASMSKKLQPGDVLVMVTDGVLDAYQGQEEREDWLAGVLEDVAHMAPQQMAELILKLAHTSAGGTARAPDDMTVLVARLETAPKRN</sequence>
<feature type="transmembrane region" description="Helical" evidence="3">
    <location>
        <begin position="308"/>
        <end position="330"/>
    </location>
</feature>
<evidence type="ECO:0000313" key="6">
    <source>
        <dbReference type="Proteomes" id="UP000298324"/>
    </source>
</evidence>
<dbReference type="InterPro" id="IPR036457">
    <property type="entry name" value="PPM-type-like_dom_sf"/>
</dbReference>
<feature type="transmembrane region" description="Helical" evidence="3">
    <location>
        <begin position="131"/>
        <end position="153"/>
    </location>
</feature>
<evidence type="ECO:0000259" key="4">
    <source>
        <dbReference type="PROSITE" id="PS51746"/>
    </source>
</evidence>
<name>A0A4Y7RI00_9FIRM</name>
<dbReference type="RefSeq" id="WP_243123998.1">
    <property type="nucleotide sequence ID" value="NZ_QFGA01000001.1"/>
</dbReference>
<organism evidence="5 6">
    <name type="scientific">Pelotomaculum schinkii</name>
    <dbReference type="NCBI Taxonomy" id="78350"/>
    <lineage>
        <taxon>Bacteria</taxon>
        <taxon>Bacillati</taxon>
        <taxon>Bacillota</taxon>
        <taxon>Clostridia</taxon>
        <taxon>Eubacteriales</taxon>
        <taxon>Desulfotomaculaceae</taxon>
        <taxon>Pelotomaculum</taxon>
    </lineage>
</organism>
<feature type="transmembrane region" description="Helical" evidence="3">
    <location>
        <begin position="285"/>
        <end position="302"/>
    </location>
</feature>
<dbReference type="SMART" id="SM00331">
    <property type="entry name" value="PP2C_SIG"/>
    <property type="match status" value="1"/>
</dbReference>
<proteinExistence type="predicted"/>
<comment type="caution">
    <text evidence="5">The sequence shown here is derived from an EMBL/GenBank/DDBJ whole genome shotgun (WGS) entry which is preliminary data.</text>
</comment>
<keyword evidence="3" id="KW-0812">Transmembrane</keyword>
<dbReference type="EMBL" id="QFGA01000001">
    <property type="protein sequence ID" value="TEB08379.1"/>
    <property type="molecule type" value="Genomic_DNA"/>
</dbReference>
<keyword evidence="1 5" id="KW-0378">Hydrolase</keyword>
<evidence type="ECO:0000256" key="3">
    <source>
        <dbReference type="SAM" id="Phobius"/>
    </source>
</evidence>